<gene>
    <name evidence="1" type="ORF">N7603_02535</name>
</gene>
<proteinExistence type="predicted"/>
<evidence type="ECO:0000313" key="1">
    <source>
        <dbReference type="EMBL" id="MCU0104527.1"/>
    </source>
</evidence>
<evidence type="ECO:0000313" key="2">
    <source>
        <dbReference type="Proteomes" id="UP001209076"/>
    </source>
</evidence>
<evidence type="ECO:0008006" key="3">
    <source>
        <dbReference type="Google" id="ProtNLM"/>
    </source>
</evidence>
<comment type="caution">
    <text evidence="1">The sequence shown here is derived from an EMBL/GenBank/DDBJ whole genome shotgun (WGS) entry which is preliminary data.</text>
</comment>
<name>A0ABT2PXT5_9MOLU</name>
<dbReference type="Proteomes" id="UP001209076">
    <property type="component" value="Unassembled WGS sequence"/>
</dbReference>
<sequence length="123" mass="15011">MKCYQCRKHFYPRRTLSTLFEEPLQLRCKSCEKRYPVRIKREVIPISNYQLYLYTLFIEEVPIKEEAYLDESLKVLLLYLNHRKQSDILIWIETLDKTLYECLDQLDLCDIFIISLFPHKLMV</sequence>
<protein>
    <recommendedName>
        <fullName evidence="3">Zinc finger/thioredoxin putative domain-containing protein</fullName>
    </recommendedName>
</protein>
<reference evidence="2" key="1">
    <citation type="submission" date="2023-07" db="EMBL/GenBank/DDBJ databases">
        <title>Novel Mycoplasma species identified in domestic and wild animals.</title>
        <authorList>
            <person name="Volokhov D.V."/>
            <person name="Furtak V.A."/>
            <person name="Zagorodnyaya T.A."/>
        </authorList>
    </citation>
    <scope>NUCLEOTIDE SEQUENCE [LARGE SCALE GENOMIC DNA]</scope>
    <source>
        <strain evidence="2">92-19</strain>
    </source>
</reference>
<dbReference type="RefSeq" id="WP_262095762.1">
    <property type="nucleotide sequence ID" value="NZ_JAOEGN010000003.1"/>
</dbReference>
<organism evidence="1 2">
    <name type="scientific">Paracholeplasma vituli</name>
    <dbReference type="NCBI Taxonomy" id="69473"/>
    <lineage>
        <taxon>Bacteria</taxon>
        <taxon>Bacillati</taxon>
        <taxon>Mycoplasmatota</taxon>
        <taxon>Mollicutes</taxon>
        <taxon>Acholeplasmatales</taxon>
        <taxon>Acholeplasmataceae</taxon>
        <taxon>Paracholeplasma</taxon>
    </lineage>
</organism>
<accession>A0ABT2PXT5</accession>
<dbReference type="EMBL" id="JAOEGN010000003">
    <property type="protein sequence ID" value="MCU0104527.1"/>
    <property type="molecule type" value="Genomic_DNA"/>
</dbReference>
<keyword evidence="2" id="KW-1185">Reference proteome</keyword>